<name>A0AAE9Z4N0_9GAMM</name>
<dbReference type="InterPro" id="IPR006665">
    <property type="entry name" value="OmpA-like"/>
</dbReference>
<dbReference type="Pfam" id="PF00691">
    <property type="entry name" value="OmpA"/>
    <property type="match status" value="1"/>
</dbReference>
<feature type="signal peptide" evidence="3">
    <location>
        <begin position="1"/>
        <end position="24"/>
    </location>
</feature>
<evidence type="ECO:0000259" key="4">
    <source>
        <dbReference type="PROSITE" id="PS51123"/>
    </source>
</evidence>
<dbReference type="CDD" id="cd07185">
    <property type="entry name" value="OmpA_C-like"/>
    <property type="match status" value="1"/>
</dbReference>
<protein>
    <submittedName>
        <fullName evidence="5">OmpA family protein</fullName>
    </submittedName>
</protein>
<evidence type="ECO:0000256" key="1">
    <source>
        <dbReference type="PROSITE-ProRule" id="PRU00473"/>
    </source>
</evidence>
<dbReference type="GO" id="GO:0016020">
    <property type="term" value="C:membrane"/>
    <property type="evidence" value="ECO:0007669"/>
    <property type="project" value="UniProtKB-UniRule"/>
</dbReference>
<feature type="region of interest" description="Disordered" evidence="2">
    <location>
        <begin position="944"/>
        <end position="966"/>
    </location>
</feature>
<reference evidence="5 6" key="2">
    <citation type="journal article" date="2022" name="Mar. Drugs">
        <title>Bioassay-Guided Fractionation Leads to the Detection of Cholic Acid Generated by the Rare Thalassomonas sp.</title>
        <authorList>
            <person name="Pheiffer F."/>
            <person name="Schneider Y.K."/>
            <person name="Hansen E.H."/>
            <person name="Andersen J.H."/>
            <person name="Isaksson J."/>
            <person name="Busche T."/>
            <person name="R C."/>
            <person name="Kalinowski J."/>
            <person name="Zyl L.V."/>
            <person name="Trindade M."/>
        </authorList>
    </citation>
    <scope>NUCLEOTIDE SEQUENCE [LARGE SCALE GENOMIC DNA]</scope>
    <source>
        <strain evidence="5 6">XOM25</strain>
    </source>
</reference>
<feature type="chain" id="PRO_5042153342" evidence="3">
    <location>
        <begin position="25"/>
        <end position="1373"/>
    </location>
</feature>
<dbReference type="PANTHER" id="PTHR30329:SF21">
    <property type="entry name" value="LIPOPROTEIN YIAD-RELATED"/>
    <property type="match status" value="1"/>
</dbReference>
<reference evidence="5 6" key="1">
    <citation type="journal article" date="2015" name="Genome Announc.">
        <title>Draft Genome Sequences of Marine Isolates of Thalassomonas viridans and Thalassomonas actiniarum.</title>
        <authorList>
            <person name="Olonade I."/>
            <person name="van Zyl L.J."/>
            <person name="Trindade M."/>
        </authorList>
    </citation>
    <scope>NUCLEOTIDE SEQUENCE [LARGE SCALE GENOMIC DNA]</scope>
    <source>
        <strain evidence="5 6">XOM25</strain>
    </source>
</reference>
<dbReference type="InterPro" id="IPR050330">
    <property type="entry name" value="Bact_OuterMem_StrucFunc"/>
</dbReference>
<dbReference type="PROSITE" id="PS51123">
    <property type="entry name" value="OMPA_2"/>
    <property type="match status" value="1"/>
</dbReference>
<keyword evidence="3" id="KW-0732">Signal</keyword>
<organism evidence="5 6">
    <name type="scientific">Thalassomonas viridans</name>
    <dbReference type="NCBI Taxonomy" id="137584"/>
    <lineage>
        <taxon>Bacteria</taxon>
        <taxon>Pseudomonadati</taxon>
        <taxon>Pseudomonadota</taxon>
        <taxon>Gammaproteobacteria</taxon>
        <taxon>Alteromonadales</taxon>
        <taxon>Colwelliaceae</taxon>
        <taxon>Thalassomonas</taxon>
    </lineage>
</organism>
<feature type="region of interest" description="Disordered" evidence="2">
    <location>
        <begin position="29"/>
        <end position="66"/>
    </location>
</feature>
<dbReference type="EMBL" id="CP059733">
    <property type="protein sequence ID" value="WDE05183.1"/>
    <property type="molecule type" value="Genomic_DNA"/>
</dbReference>
<dbReference type="SUPFAM" id="SSF56935">
    <property type="entry name" value="Porins"/>
    <property type="match status" value="1"/>
</dbReference>
<feature type="compositionally biased region" description="Polar residues" evidence="2">
    <location>
        <begin position="951"/>
        <end position="966"/>
    </location>
</feature>
<evidence type="ECO:0000313" key="6">
    <source>
        <dbReference type="Proteomes" id="UP000032352"/>
    </source>
</evidence>
<accession>A0AAE9Z4N0</accession>
<evidence type="ECO:0000256" key="3">
    <source>
        <dbReference type="SAM" id="SignalP"/>
    </source>
</evidence>
<dbReference type="Gene3D" id="3.30.1330.60">
    <property type="entry name" value="OmpA-like domain"/>
    <property type="match status" value="1"/>
</dbReference>
<gene>
    <name evidence="5" type="ORF">SG34_028470</name>
</gene>
<evidence type="ECO:0000313" key="5">
    <source>
        <dbReference type="EMBL" id="WDE05183.1"/>
    </source>
</evidence>
<proteinExistence type="predicted"/>
<evidence type="ECO:0000256" key="2">
    <source>
        <dbReference type="SAM" id="MobiDB-lite"/>
    </source>
</evidence>
<feature type="compositionally biased region" description="Polar residues" evidence="2">
    <location>
        <begin position="29"/>
        <end position="64"/>
    </location>
</feature>
<dbReference type="PANTHER" id="PTHR30329">
    <property type="entry name" value="STATOR ELEMENT OF FLAGELLAR MOTOR COMPLEX"/>
    <property type="match status" value="1"/>
</dbReference>
<keyword evidence="6" id="KW-1185">Reference proteome</keyword>
<dbReference type="InterPro" id="IPR036737">
    <property type="entry name" value="OmpA-like_sf"/>
</dbReference>
<feature type="domain" description="OmpA-like" evidence="4">
    <location>
        <begin position="96"/>
        <end position="221"/>
    </location>
</feature>
<dbReference type="Proteomes" id="UP000032352">
    <property type="component" value="Chromosome"/>
</dbReference>
<sequence length="1373" mass="153302">MNKHFKLSSVAITVGLLLAPQLQAAAQANTRTTGQQENCNQQCSLTPESGRTEHNSQVSNSMPGENSERVLVRKHFILHQLPNTEASQSHELVKESGSVAVTQDTSIRFYSGKHFITDKTRTEIQQVIDQLKGKQALKIHFIGHADSQRLSANARKVYRDNQDLSEHRADIVAGIFKQELGLTNEQITTEGKADREPVASNATLAGMAKNRRVEVIASYEQSREILTDNKPEFNREDICHGQLEAVEGLRITVDGKPLQPDASLSNADQQRCADIALEKADIQLQYDNLSALPRLNINHALVKTDQGLELVAQGYSNYLYFIEKAELLIFDDSSQTPLTAIGLDKSLKGRWLIPQELTGENFSYRLKVYDPRGTFDQTIKLPLKVSEELVIAQEALQPHLLAGYGESTLGKQNIAISGGSLTLNGSKVPANHKVYFLGRELPLSKQQGFVHQQILPSAVHSAEVAILDEKGNGQLIRRDLELAKNSWFYVGLADITLGKNSSDGPVELLTGDDHHYDGDLFVDGRLAFYSKGKWRDRYKVTASVDSREQPLNELFSNFAAKDPNSLFRRLEQENHYAVYGDDSTLVEDAPTKGKFYLKVADQYSHAMWGNFHTKFDDTELTRIERGLYGGQLAWNSSEFTSFGQQQSQIDLFAAEADTSAAYEQHRGTGGSLYYLQHQDITQGSERVSIEIRDKNSDLVLTRIPLSPGSDYDIDSLQGRILLTKPLPSTSDDGLLIRDGGISGHPTYLVVNYEYVPGFDELDDLALGGRASHWLNDSVKLGFTASSQEVSGEKQKLLGLDLTYRHSDNSYLKLEAARSDGLALSAQTSANGGYNFNPIEGGNSLVKADAYRVESALAFSDLGLSSRGLGQFYWQQKEAGYHGLRQITRYDTDQIGANLSWGFSEDTNLRLKLDNREEDGGIDQLTAELNLVQRLDEQWQLSLGIRSDDTNADNPNSEPDNPGRTGQRTDVVLQLDYDAQNTWSAFIFAQGTAEHDNSRNANNRVGLGGAYQLTDKLNLSGEISDGNLGFGSQIGSEYQYSENSNVYLNYQLDPDRSDNGLSGRNGQLVSGARHRFSDSTSVYGEERYQHGNRTGLVHAYGIDYTPDDRWTLGLAMENGRIREKEQAEVERDAIAFNGGYATPAFKYAGALEYRQDKTDVEKRNSWLVRNNFNYKVNPDWRAQLRLDMAFSDSSNGDNLNSDFTEALLGFAYRPVTNDRLNALLTYNFLSDLAPSEQFTASGRQQDYQQRSHVFALDANYDISQRWTLGGKFASRTGEIRQGRETGQWFDSTAELYIVRADWHVVKNWDFLVEGRMLKVSEAKDKRSGALISLHRHLGDNLKLGIGFNFTEFSDDLTDLDYDAKGWFINLVGKI</sequence>
<dbReference type="SUPFAM" id="SSF103088">
    <property type="entry name" value="OmpA-like"/>
    <property type="match status" value="1"/>
</dbReference>
<dbReference type="RefSeq" id="WP_152647213.1">
    <property type="nucleotide sequence ID" value="NZ_CP059733.1"/>
</dbReference>
<keyword evidence="1" id="KW-0472">Membrane</keyword>
<dbReference type="KEGG" id="tvd:SG34_028470"/>